<accession>A0A0A2G3I5</accession>
<protein>
    <submittedName>
        <fullName evidence="1">Uncharacterized protein</fullName>
    </submittedName>
</protein>
<dbReference type="Proteomes" id="UP000249300">
    <property type="component" value="Chromosome 1"/>
</dbReference>
<organism evidence="1 3">
    <name type="scientific">Porphyromonas crevioricanis</name>
    <dbReference type="NCBI Taxonomy" id="393921"/>
    <lineage>
        <taxon>Bacteria</taxon>
        <taxon>Pseudomonadati</taxon>
        <taxon>Bacteroidota</taxon>
        <taxon>Bacteroidia</taxon>
        <taxon>Bacteroidales</taxon>
        <taxon>Porphyromonadaceae</taxon>
        <taxon>Porphyromonas</taxon>
    </lineage>
</organism>
<evidence type="ECO:0000313" key="4">
    <source>
        <dbReference type="Proteomes" id="UP000249300"/>
    </source>
</evidence>
<dbReference type="EMBL" id="LS483447">
    <property type="protein sequence ID" value="SQH73284.1"/>
    <property type="molecule type" value="Genomic_DNA"/>
</dbReference>
<sequence length="89" mass="10607">MSRKCTRDLPEISLTERLFLRDIAFVRNMGKQYFFIQMQKSIPREYKKIRTSSLPGVREIPPLQREESTVLLWQKEVIETSFIAKFVGR</sequence>
<evidence type="ECO:0000313" key="1">
    <source>
        <dbReference type="EMBL" id="KGN95054.1"/>
    </source>
</evidence>
<reference evidence="2 4" key="2">
    <citation type="submission" date="2018-06" db="EMBL/GenBank/DDBJ databases">
        <authorList>
            <consortium name="Pathogen Informatics"/>
            <person name="Doyle S."/>
        </authorList>
    </citation>
    <scope>NUCLEOTIDE SEQUENCE [LARGE SCALE GENOMIC DNA]</scope>
    <source>
        <strain evidence="2 4">NCTC12858</strain>
    </source>
</reference>
<reference evidence="1 3" key="1">
    <citation type="submission" date="2014-08" db="EMBL/GenBank/DDBJ databases">
        <title>Porphyromonas crevioricanis strain:COT-253_OH1447 Genome sequencing.</title>
        <authorList>
            <person name="Wallis C."/>
            <person name="Deusch O."/>
            <person name="O'Flynn C."/>
            <person name="Davis I."/>
            <person name="Jospin G."/>
            <person name="Darling A.E."/>
            <person name="Coil D.A."/>
            <person name="Alexiev A."/>
            <person name="Horsfall A."/>
            <person name="Kirkwood N."/>
            <person name="Harris S."/>
            <person name="Eisen J.A."/>
        </authorList>
    </citation>
    <scope>NUCLEOTIDE SEQUENCE [LARGE SCALE GENOMIC DNA]</scope>
    <source>
        <strain evidence="3">COT-253 OH1447</strain>
        <strain evidence="1">COT-253_OH1447</strain>
    </source>
</reference>
<keyword evidence="4" id="KW-1185">Reference proteome</keyword>
<name>A0A0A2G3I5_9PORP</name>
<dbReference type="KEGG" id="pcre:NCTC12858_01132"/>
<dbReference type="Proteomes" id="UP000030136">
    <property type="component" value="Unassembled WGS sequence"/>
</dbReference>
<evidence type="ECO:0000313" key="2">
    <source>
        <dbReference type="EMBL" id="SQH73284.1"/>
    </source>
</evidence>
<dbReference type="EMBL" id="JQJC01000012">
    <property type="protein sequence ID" value="KGN95054.1"/>
    <property type="molecule type" value="Genomic_DNA"/>
</dbReference>
<evidence type="ECO:0000313" key="3">
    <source>
        <dbReference type="Proteomes" id="UP000030136"/>
    </source>
</evidence>
<gene>
    <name evidence="1" type="ORF">HQ38_04515</name>
    <name evidence="2" type="ORF">NCTC12858_01132</name>
</gene>
<dbReference type="STRING" id="393921.HQ45_02260"/>
<proteinExistence type="predicted"/>
<dbReference type="AlphaFoldDB" id="A0A0A2G3I5"/>